<organism evidence="2 3">
    <name type="scientific">Listeria cossartiae subsp. cayugensis</name>
    <dbReference type="NCBI Taxonomy" id="2713505"/>
    <lineage>
        <taxon>Bacteria</taxon>
        <taxon>Bacillati</taxon>
        <taxon>Bacillota</taxon>
        <taxon>Bacilli</taxon>
        <taxon>Bacillales</taxon>
        <taxon>Listeriaceae</taxon>
        <taxon>Listeria</taxon>
        <taxon>Listeria cossartiae</taxon>
    </lineage>
</organism>
<protein>
    <recommendedName>
        <fullName evidence="4">ABC transporter ATP-binding protein</fullName>
    </recommendedName>
</protein>
<keyword evidence="1" id="KW-0812">Transmembrane</keyword>
<dbReference type="EMBL" id="JASBAM010000001">
    <property type="protein sequence ID" value="MDT0113053.1"/>
    <property type="molecule type" value="Genomic_DNA"/>
</dbReference>
<feature type="transmembrane region" description="Helical" evidence="1">
    <location>
        <begin position="130"/>
        <end position="148"/>
    </location>
</feature>
<dbReference type="Proteomes" id="UP001252688">
    <property type="component" value="Unassembled WGS sequence"/>
</dbReference>
<proteinExistence type="predicted"/>
<keyword evidence="1" id="KW-1133">Transmembrane helix</keyword>
<dbReference type="Gene3D" id="1.20.1250.20">
    <property type="entry name" value="MFS general substrate transporter like domains"/>
    <property type="match status" value="1"/>
</dbReference>
<evidence type="ECO:0000313" key="3">
    <source>
        <dbReference type="Proteomes" id="UP001252688"/>
    </source>
</evidence>
<feature type="transmembrane region" description="Helical" evidence="1">
    <location>
        <begin position="52"/>
        <end position="73"/>
    </location>
</feature>
<feature type="transmembrane region" description="Helical" evidence="1">
    <location>
        <begin position="21"/>
        <end position="46"/>
    </location>
</feature>
<dbReference type="InterPro" id="IPR036259">
    <property type="entry name" value="MFS_trans_sf"/>
</dbReference>
<feature type="transmembrane region" description="Helical" evidence="1">
    <location>
        <begin position="160"/>
        <end position="180"/>
    </location>
</feature>
<comment type="caution">
    <text evidence="2">The sequence shown here is derived from an EMBL/GenBank/DDBJ whole genome shotgun (WGS) entry which is preliminary data.</text>
</comment>
<name>A0ABU2IK43_9LIST</name>
<reference evidence="2 3" key="1">
    <citation type="submission" date="2023-05" db="EMBL/GenBank/DDBJ databases">
        <title>A Combination of Whole Genome Sequencing and Metagenomics Reveals Diversity of Listeria spp. in Soil Collected from the Nantahala National Forest.</title>
        <authorList>
            <person name="Wang J."/>
            <person name="Schamp C.N."/>
            <person name="Hudson L.K."/>
            <person name="Chaggar H.K."/>
            <person name="Bryan D.W."/>
            <person name="Radosevich M."/>
            <person name="Denes T.G."/>
        </authorList>
    </citation>
    <scope>NUCLEOTIDE SEQUENCE [LARGE SCALE GENOMIC DNA]</scope>
    <source>
        <strain evidence="2 3">UTK S2-0002</strain>
    </source>
</reference>
<dbReference type="RefSeq" id="WP_311178139.1">
    <property type="nucleotide sequence ID" value="NZ_JASAYY010000001.1"/>
</dbReference>
<accession>A0ABU2IK43</accession>
<keyword evidence="1" id="KW-0472">Membrane</keyword>
<sequence>MDQSLIKLLKRENKKITKLRFQLGWWVFIVFSITYTLGMVIISYIAPESSHYWLFFGIGFILLIFSIVFFFYFNKALNMKVNIKLKANSEKYYTKQVIKEYLISHGYYHLELLETLVTTFESKNKDKINAALLITLIIFVVSPTWSLILDTAYKNSHQISIIFILTFLMIGIVFFSYLIIKAFISYKYSLDNYMITQLKEISTECLFEKINKGI</sequence>
<keyword evidence="3" id="KW-1185">Reference proteome</keyword>
<evidence type="ECO:0008006" key="4">
    <source>
        <dbReference type="Google" id="ProtNLM"/>
    </source>
</evidence>
<evidence type="ECO:0000256" key="1">
    <source>
        <dbReference type="SAM" id="Phobius"/>
    </source>
</evidence>
<gene>
    <name evidence="2" type="ORF">QJV37_02770</name>
</gene>
<evidence type="ECO:0000313" key="2">
    <source>
        <dbReference type="EMBL" id="MDT0113053.1"/>
    </source>
</evidence>